<organism evidence="3 4">
    <name type="scientific">Paramecium pentaurelia</name>
    <dbReference type="NCBI Taxonomy" id="43138"/>
    <lineage>
        <taxon>Eukaryota</taxon>
        <taxon>Sar</taxon>
        <taxon>Alveolata</taxon>
        <taxon>Ciliophora</taxon>
        <taxon>Intramacronucleata</taxon>
        <taxon>Oligohymenophorea</taxon>
        <taxon>Peniculida</taxon>
        <taxon>Parameciidae</taxon>
        <taxon>Paramecium</taxon>
    </lineage>
</organism>
<feature type="region of interest" description="Disordered" evidence="1">
    <location>
        <begin position="1"/>
        <end position="22"/>
    </location>
</feature>
<evidence type="ECO:0000313" key="4">
    <source>
        <dbReference type="Proteomes" id="UP000689195"/>
    </source>
</evidence>
<protein>
    <submittedName>
        <fullName evidence="3">Uncharacterized protein</fullName>
    </submittedName>
</protein>
<keyword evidence="4" id="KW-1185">Reference proteome</keyword>
<dbReference type="Proteomes" id="UP000689195">
    <property type="component" value="Unassembled WGS sequence"/>
</dbReference>
<comment type="caution">
    <text evidence="3">The sequence shown here is derived from an EMBL/GenBank/DDBJ whole genome shotgun (WGS) entry which is preliminary data.</text>
</comment>
<sequence>MQKSKQQLNQEINTNGKSLQKNKNSLPLYTKMCTGMNGSDFEVLAQSDLKLDLIQKAIKKQIKQYLKQYIVFFLQIIKLVILLQN</sequence>
<reference evidence="3" key="1">
    <citation type="submission" date="2021-01" db="EMBL/GenBank/DDBJ databases">
        <authorList>
            <consortium name="Genoscope - CEA"/>
            <person name="William W."/>
        </authorList>
    </citation>
    <scope>NUCLEOTIDE SEQUENCE</scope>
</reference>
<name>A0A8S1VF79_9CILI</name>
<evidence type="ECO:0000256" key="1">
    <source>
        <dbReference type="SAM" id="MobiDB-lite"/>
    </source>
</evidence>
<keyword evidence="2" id="KW-1133">Transmembrane helix</keyword>
<dbReference type="EMBL" id="CAJJDO010000059">
    <property type="protein sequence ID" value="CAD8173406.1"/>
    <property type="molecule type" value="Genomic_DNA"/>
</dbReference>
<dbReference type="AlphaFoldDB" id="A0A8S1VF79"/>
<proteinExistence type="predicted"/>
<keyword evidence="2" id="KW-0812">Transmembrane</keyword>
<evidence type="ECO:0000256" key="2">
    <source>
        <dbReference type="SAM" id="Phobius"/>
    </source>
</evidence>
<accession>A0A8S1VF79</accession>
<feature type="transmembrane region" description="Helical" evidence="2">
    <location>
        <begin position="65"/>
        <end position="83"/>
    </location>
</feature>
<gene>
    <name evidence="3" type="ORF">PPENT_87.1.T0590101</name>
</gene>
<evidence type="ECO:0000313" key="3">
    <source>
        <dbReference type="EMBL" id="CAD8173406.1"/>
    </source>
</evidence>
<keyword evidence="2" id="KW-0472">Membrane</keyword>